<organism evidence="2">
    <name type="scientific">uncultured Gemmatimonadota bacterium</name>
    <dbReference type="NCBI Taxonomy" id="203437"/>
    <lineage>
        <taxon>Bacteria</taxon>
        <taxon>Pseudomonadati</taxon>
        <taxon>Gemmatimonadota</taxon>
        <taxon>environmental samples</taxon>
    </lineage>
</organism>
<evidence type="ECO:0000313" key="2">
    <source>
        <dbReference type="EMBL" id="CAA9325231.1"/>
    </source>
</evidence>
<name>A0A6J4L7K6_9BACT</name>
<dbReference type="AlphaFoldDB" id="A0A6J4L7K6"/>
<gene>
    <name evidence="2" type="ORF">AVDCRST_MAG89-1856</name>
</gene>
<dbReference type="EMBL" id="CADCTV010000395">
    <property type="protein sequence ID" value="CAA9325231.1"/>
    <property type="molecule type" value="Genomic_DNA"/>
</dbReference>
<evidence type="ECO:0000256" key="1">
    <source>
        <dbReference type="SAM" id="MobiDB-lite"/>
    </source>
</evidence>
<reference evidence="2" key="1">
    <citation type="submission" date="2020-02" db="EMBL/GenBank/DDBJ databases">
        <authorList>
            <person name="Meier V. D."/>
        </authorList>
    </citation>
    <scope>NUCLEOTIDE SEQUENCE</scope>
    <source>
        <strain evidence="2">AVDCRST_MAG89</strain>
    </source>
</reference>
<protein>
    <submittedName>
        <fullName evidence="2">Uncharacterized protein</fullName>
    </submittedName>
</protein>
<feature type="region of interest" description="Disordered" evidence="1">
    <location>
        <begin position="1"/>
        <end position="41"/>
    </location>
</feature>
<proteinExistence type="predicted"/>
<sequence length="69" mass="7311">MLHHRSRAGTSHRPGAASFPAPDSVIQRPRRTTPARTRDLAGRRILHGARMNPGAAAGTVSDAAACWGE</sequence>
<accession>A0A6J4L7K6</accession>